<organism evidence="2 3">
    <name type="scientific">Vibrio rumoiensis</name>
    <dbReference type="NCBI Taxonomy" id="76258"/>
    <lineage>
        <taxon>Bacteria</taxon>
        <taxon>Pseudomonadati</taxon>
        <taxon>Pseudomonadota</taxon>
        <taxon>Gammaproteobacteria</taxon>
        <taxon>Vibrionales</taxon>
        <taxon>Vibrionaceae</taxon>
        <taxon>Vibrio</taxon>
    </lineage>
</organism>
<dbReference type="EMBL" id="JBIHSN010000002">
    <property type="protein sequence ID" value="MFH0265944.1"/>
    <property type="molecule type" value="Genomic_DNA"/>
</dbReference>
<keyword evidence="3" id="KW-1185">Reference proteome</keyword>
<accession>A0ABW7IYH6</accession>
<name>A0ABW7IYH6_9VIBR</name>
<protein>
    <submittedName>
        <fullName evidence="2">DUF6701 domain-containing protein</fullName>
    </submittedName>
</protein>
<gene>
    <name evidence="2" type="ORF">ACGRQ9_10790</name>
</gene>
<dbReference type="Proteomes" id="UP001607151">
    <property type="component" value="Unassembled WGS sequence"/>
</dbReference>
<dbReference type="InterPro" id="IPR046524">
    <property type="entry name" value="DUF6701"/>
</dbReference>
<dbReference type="RefSeq" id="WP_394607901.1">
    <property type="nucleotide sequence ID" value="NZ_JBIHSN010000002.1"/>
</dbReference>
<evidence type="ECO:0000313" key="2">
    <source>
        <dbReference type="EMBL" id="MFH0265944.1"/>
    </source>
</evidence>
<comment type="caution">
    <text evidence="2">The sequence shown here is derived from an EMBL/GenBank/DDBJ whole genome shotgun (WGS) entry which is preliminary data.</text>
</comment>
<proteinExistence type="predicted"/>
<dbReference type="Pfam" id="PF20419">
    <property type="entry name" value="DUF6701"/>
    <property type="match status" value="1"/>
</dbReference>
<reference evidence="2 3" key="1">
    <citation type="submission" date="2024-10" db="EMBL/GenBank/DDBJ databases">
        <authorList>
            <person name="Yibar A."/>
            <person name="Saticioglu I.B."/>
            <person name="Duman M."/>
            <person name="Ajmi N."/>
            <person name="Gurler F."/>
            <person name="Ay H."/>
            <person name="Onuk E."/>
            <person name="Guler S."/>
            <person name="Romalde J.L."/>
        </authorList>
    </citation>
    <scope>NUCLEOTIDE SEQUENCE [LARGE SCALE GENOMIC DNA]</scope>
    <source>
        <strain evidence="2 3">14-MA-B</strain>
    </source>
</reference>
<feature type="domain" description="DUF6701" evidence="1">
    <location>
        <begin position="24"/>
        <end position="203"/>
    </location>
</feature>
<sequence length="209" mass="23107">MISPLIRWPKSLYHYTFKTRNGLDNIGVAFFTQPDFRYGRMALGAVSGPIGGPISVPLRVEYWDNTNFVVNNDDNGSHFKTDVYYVMSNASGSSAQLTSSASSSFLSVANGKSSRVQAKQSTATRETVRLFLRQGNISGGFGNNSEPAADDELNATIDGWKNSENIEQPWLQFNWRDKGDEDPSTVVSFGAYRGNDRIIYRGEPNLTAN</sequence>
<evidence type="ECO:0000313" key="3">
    <source>
        <dbReference type="Proteomes" id="UP001607151"/>
    </source>
</evidence>
<evidence type="ECO:0000259" key="1">
    <source>
        <dbReference type="Pfam" id="PF20419"/>
    </source>
</evidence>